<dbReference type="AlphaFoldDB" id="A0A2M4DJQ5"/>
<organism evidence="1">
    <name type="scientific">Anopheles darlingi</name>
    <name type="common">Mosquito</name>
    <dbReference type="NCBI Taxonomy" id="43151"/>
    <lineage>
        <taxon>Eukaryota</taxon>
        <taxon>Metazoa</taxon>
        <taxon>Ecdysozoa</taxon>
        <taxon>Arthropoda</taxon>
        <taxon>Hexapoda</taxon>
        <taxon>Insecta</taxon>
        <taxon>Pterygota</taxon>
        <taxon>Neoptera</taxon>
        <taxon>Endopterygota</taxon>
        <taxon>Diptera</taxon>
        <taxon>Nematocera</taxon>
        <taxon>Culicoidea</taxon>
        <taxon>Culicidae</taxon>
        <taxon>Anophelinae</taxon>
        <taxon>Anopheles</taxon>
    </lineage>
</organism>
<accession>A0A2M4DJQ5</accession>
<protein>
    <submittedName>
        <fullName evidence="1">Uncharacterized protein</fullName>
    </submittedName>
</protein>
<proteinExistence type="predicted"/>
<evidence type="ECO:0000313" key="1">
    <source>
        <dbReference type="EMBL" id="MBW77771.1"/>
    </source>
</evidence>
<name>A0A2M4DJQ5_ANODA</name>
<reference evidence="1" key="1">
    <citation type="submission" date="2018-01" db="EMBL/GenBank/DDBJ databases">
        <title>An insight into the sialome of Amazonian anophelines.</title>
        <authorList>
            <person name="Ribeiro J.M."/>
            <person name="Scarpassa V."/>
            <person name="Calvo E."/>
        </authorList>
    </citation>
    <scope>NUCLEOTIDE SEQUENCE</scope>
</reference>
<dbReference type="EMBL" id="GGFL01013593">
    <property type="protein sequence ID" value="MBW77771.1"/>
    <property type="molecule type" value="Transcribed_RNA"/>
</dbReference>
<sequence length="67" mass="7583">MMFLKLLRAAVSIIFIPLVILLDIIEQIQGVTCVFGLPFVFFNKLNLINVSPKFSNVRSIIVTPYLT</sequence>